<feature type="domain" description="AMP-dependent synthetase/ligase" evidence="1">
    <location>
        <begin position="12"/>
        <end position="77"/>
    </location>
</feature>
<dbReference type="Gene3D" id="3.40.50.12780">
    <property type="entry name" value="N-terminal domain of ligase-like"/>
    <property type="match status" value="1"/>
</dbReference>
<dbReference type="AlphaFoldDB" id="A0AAD2ECW0"/>
<protein>
    <recommendedName>
        <fullName evidence="1">AMP-dependent synthetase/ligase domain-containing protein</fullName>
    </recommendedName>
</protein>
<dbReference type="Proteomes" id="UP000834106">
    <property type="component" value="Chromosome 22"/>
</dbReference>
<dbReference type="InterPro" id="IPR000873">
    <property type="entry name" value="AMP-dep_synth/lig_dom"/>
</dbReference>
<dbReference type="EMBL" id="OU503057">
    <property type="protein sequence ID" value="CAI9785949.1"/>
    <property type="molecule type" value="Genomic_DNA"/>
</dbReference>
<evidence type="ECO:0000313" key="2">
    <source>
        <dbReference type="EMBL" id="CAI9785949.1"/>
    </source>
</evidence>
<dbReference type="InterPro" id="IPR042099">
    <property type="entry name" value="ANL_N_sf"/>
</dbReference>
<dbReference type="Pfam" id="PF00501">
    <property type="entry name" value="AMP-binding"/>
    <property type="match status" value="1"/>
</dbReference>
<name>A0AAD2ECW0_9LAMI</name>
<accession>A0AAD2ECW0</accession>
<dbReference type="GO" id="GO:0016020">
    <property type="term" value="C:membrane"/>
    <property type="evidence" value="ECO:0007669"/>
    <property type="project" value="TreeGrafter"/>
</dbReference>
<proteinExistence type="predicted"/>
<dbReference type="GO" id="GO:0004467">
    <property type="term" value="F:long-chain fatty acid-CoA ligase activity"/>
    <property type="evidence" value="ECO:0007669"/>
    <property type="project" value="TreeGrafter"/>
</dbReference>
<sequence length="136" mass="15097">MFYCVFKYLQAGKYLWLTYKEVYDLVLQVGVSIRSCRVEQGGRCGICGANCSNWVISMQACNAHGLYCLPLYDTLALVSLGKVTLEQEEDAGNFGVKLNSCNDFLLLGLNKQFDIPIKKITDICTITDTSGTTDDL</sequence>
<dbReference type="PANTHER" id="PTHR43272:SF87">
    <property type="entry name" value="LONG-CHAIN-FATTY-ACID--COA LIGASE"/>
    <property type="match status" value="1"/>
</dbReference>
<dbReference type="PANTHER" id="PTHR43272">
    <property type="entry name" value="LONG-CHAIN-FATTY-ACID--COA LIGASE"/>
    <property type="match status" value="1"/>
</dbReference>
<keyword evidence="3" id="KW-1185">Reference proteome</keyword>
<dbReference type="GO" id="GO:0005783">
    <property type="term" value="C:endoplasmic reticulum"/>
    <property type="evidence" value="ECO:0007669"/>
    <property type="project" value="TreeGrafter"/>
</dbReference>
<organism evidence="2 3">
    <name type="scientific">Fraxinus pennsylvanica</name>
    <dbReference type="NCBI Taxonomy" id="56036"/>
    <lineage>
        <taxon>Eukaryota</taxon>
        <taxon>Viridiplantae</taxon>
        <taxon>Streptophyta</taxon>
        <taxon>Embryophyta</taxon>
        <taxon>Tracheophyta</taxon>
        <taxon>Spermatophyta</taxon>
        <taxon>Magnoliopsida</taxon>
        <taxon>eudicotyledons</taxon>
        <taxon>Gunneridae</taxon>
        <taxon>Pentapetalae</taxon>
        <taxon>asterids</taxon>
        <taxon>lamiids</taxon>
        <taxon>Lamiales</taxon>
        <taxon>Oleaceae</taxon>
        <taxon>Oleeae</taxon>
        <taxon>Fraxinus</taxon>
    </lineage>
</organism>
<reference evidence="2" key="1">
    <citation type="submission" date="2023-05" db="EMBL/GenBank/DDBJ databases">
        <authorList>
            <person name="Huff M."/>
        </authorList>
    </citation>
    <scope>NUCLEOTIDE SEQUENCE</scope>
</reference>
<evidence type="ECO:0000259" key="1">
    <source>
        <dbReference type="Pfam" id="PF00501"/>
    </source>
</evidence>
<dbReference type="SUPFAM" id="SSF56801">
    <property type="entry name" value="Acetyl-CoA synthetase-like"/>
    <property type="match status" value="1"/>
</dbReference>
<evidence type="ECO:0000313" key="3">
    <source>
        <dbReference type="Proteomes" id="UP000834106"/>
    </source>
</evidence>
<gene>
    <name evidence="2" type="ORF">FPE_LOCUS33379</name>
</gene>